<name>A0ABP7JW94_9PSEU</name>
<protein>
    <submittedName>
        <fullName evidence="4">Cystine ABC transporter substrate-binding protein</fullName>
    </submittedName>
</protein>
<evidence type="ECO:0000313" key="5">
    <source>
        <dbReference type="Proteomes" id="UP001501624"/>
    </source>
</evidence>
<dbReference type="EMBL" id="BAABCM010000027">
    <property type="protein sequence ID" value="GAA3857164.1"/>
    <property type="molecule type" value="Genomic_DNA"/>
</dbReference>
<reference evidence="5" key="1">
    <citation type="journal article" date="2019" name="Int. J. Syst. Evol. Microbiol.">
        <title>The Global Catalogue of Microorganisms (GCM) 10K type strain sequencing project: providing services to taxonomists for standard genome sequencing and annotation.</title>
        <authorList>
            <consortium name="The Broad Institute Genomics Platform"/>
            <consortium name="The Broad Institute Genome Sequencing Center for Infectious Disease"/>
            <person name="Wu L."/>
            <person name="Ma J."/>
        </authorList>
    </citation>
    <scope>NUCLEOTIDE SEQUENCE [LARGE SCALE GENOMIC DNA]</scope>
    <source>
        <strain evidence="5">JCM 17017</strain>
    </source>
</reference>
<dbReference type="Pfam" id="PF00497">
    <property type="entry name" value="SBP_bac_3"/>
    <property type="match status" value="1"/>
</dbReference>
<dbReference type="Proteomes" id="UP001501624">
    <property type="component" value="Unassembled WGS sequence"/>
</dbReference>
<evidence type="ECO:0000259" key="3">
    <source>
        <dbReference type="SMART" id="SM00079"/>
    </source>
</evidence>
<dbReference type="InterPro" id="IPR001638">
    <property type="entry name" value="Solute-binding_3/MltF_N"/>
</dbReference>
<keyword evidence="5" id="KW-1185">Reference proteome</keyword>
<feature type="domain" description="Solute-binding protein family 3/N-terminal" evidence="2">
    <location>
        <begin position="6"/>
        <end position="227"/>
    </location>
</feature>
<dbReference type="Gene3D" id="3.40.190.10">
    <property type="entry name" value="Periplasmic binding protein-like II"/>
    <property type="match status" value="2"/>
</dbReference>
<dbReference type="SUPFAM" id="SSF53850">
    <property type="entry name" value="Periplasmic binding protein-like II"/>
    <property type="match status" value="1"/>
</dbReference>
<evidence type="ECO:0000313" key="4">
    <source>
        <dbReference type="EMBL" id="GAA3857164.1"/>
    </source>
</evidence>
<dbReference type="SMART" id="SM00079">
    <property type="entry name" value="PBPe"/>
    <property type="match status" value="1"/>
</dbReference>
<evidence type="ECO:0000259" key="2">
    <source>
        <dbReference type="SMART" id="SM00062"/>
    </source>
</evidence>
<dbReference type="SMART" id="SM00062">
    <property type="entry name" value="PBPb"/>
    <property type="match status" value="1"/>
</dbReference>
<keyword evidence="1" id="KW-0732">Signal</keyword>
<proteinExistence type="predicted"/>
<sequence>MRGSGTLRVALTQANPPWNFVGPNGAPAGYDVDVAHELARRLGIGKVEFVQASFQTFIEGIKAGRFDMVISGQTITDERKQQVDFSTPYEVNGISIFVPASDTTITSLADLRGKTVAVSAGTTQHKFATDKIPDVRVKTYDNATLGLTDLSRGNADAMLVSRFQGSYLASQNGLAVKPAGPLLEAEVNGISFRKDSPALKREVDRAINDMIADGTLTRISRQWLGGLDMASELKALPTN</sequence>
<dbReference type="PANTHER" id="PTHR35936:SF19">
    <property type="entry name" value="AMINO-ACID-BINDING PROTEIN YXEM-RELATED"/>
    <property type="match status" value="1"/>
</dbReference>
<organism evidence="4 5">
    <name type="scientific">Amycolatopsis tucumanensis</name>
    <dbReference type="NCBI Taxonomy" id="401106"/>
    <lineage>
        <taxon>Bacteria</taxon>
        <taxon>Bacillati</taxon>
        <taxon>Actinomycetota</taxon>
        <taxon>Actinomycetes</taxon>
        <taxon>Pseudonocardiales</taxon>
        <taxon>Pseudonocardiaceae</taxon>
        <taxon>Amycolatopsis</taxon>
    </lineage>
</organism>
<feature type="domain" description="Ionotropic glutamate receptor C-terminal" evidence="3">
    <location>
        <begin position="6"/>
        <end position="226"/>
    </location>
</feature>
<gene>
    <name evidence="4" type="primary">tcyJ</name>
    <name evidence="4" type="ORF">GCM10022380_88180</name>
</gene>
<dbReference type="InterPro" id="IPR001320">
    <property type="entry name" value="Iontro_rcpt_C"/>
</dbReference>
<accession>A0ABP7JW94</accession>
<evidence type="ECO:0000256" key="1">
    <source>
        <dbReference type="ARBA" id="ARBA00022729"/>
    </source>
</evidence>
<comment type="caution">
    <text evidence="4">The sequence shown here is derived from an EMBL/GenBank/DDBJ whole genome shotgun (WGS) entry which is preliminary data.</text>
</comment>
<dbReference type="PANTHER" id="PTHR35936">
    <property type="entry name" value="MEMBRANE-BOUND LYTIC MUREIN TRANSGLYCOSYLASE F"/>
    <property type="match status" value="1"/>
</dbReference>